<dbReference type="InterPro" id="IPR011101">
    <property type="entry name" value="DUF5131"/>
</dbReference>
<dbReference type="Pfam" id="PF07505">
    <property type="entry name" value="DUF5131"/>
    <property type="match status" value="2"/>
</dbReference>
<dbReference type="EMBL" id="CAADFK010000071">
    <property type="protein sequence ID" value="VFK15024.1"/>
    <property type="molecule type" value="Genomic_DNA"/>
</dbReference>
<name>A0A450WDC7_9GAMM</name>
<protein>
    <submittedName>
        <fullName evidence="1">Phage protein Gp37/Gp68</fullName>
    </submittedName>
</protein>
<dbReference type="AlphaFoldDB" id="A0A450WDC7"/>
<gene>
    <name evidence="1" type="ORF">BECKLPF1236B_GA0070989_107120</name>
</gene>
<reference evidence="1" key="1">
    <citation type="submission" date="2019-02" db="EMBL/GenBank/DDBJ databases">
        <authorList>
            <person name="Gruber-Vodicka R. H."/>
            <person name="Seah K. B. B."/>
        </authorList>
    </citation>
    <scope>NUCLEOTIDE SEQUENCE</scope>
    <source>
        <strain evidence="1">BECK_S313</strain>
    </source>
</reference>
<accession>A0A450WDC7</accession>
<evidence type="ECO:0000313" key="1">
    <source>
        <dbReference type="EMBL" id="VFK15024.1"/>
    </source>
</evidence>
<organism evidence="1">
    <name type="scientific">Candidatus Kentrum sp. LPFa</name>
    <dbReference type="NCBI Taxonomy" id="2126335"/>
    <lineage>
        <taxon>Bacteria</taxon>
        <taxon>Pseudomonadati</taxon>
        <taxon>Pseudomonadota</taxon>
        <taxon>Gammaproteobacteria</taxon>
        <taxon>Candidatus Kentrum</taxon>
    </lineage>
</organism>
<sequence length="357" mass="41675">MNKTRIEWTDDIWNPVTGCTPVSEGCRHCYAKSMAIRNRGRFGYPKEKPFAVTLRPERLHEPYHIRKPSDIFVCSMGDLFHKCVPYPYIHSVFDRIWGTPRHTYRILTKRADRMARFVRKTARAWRMGDELSPEMIIHFEDLRSRCGWHIDVETEYRDIQYGCRHPNNENVLETDSCDEYRCPIAGVMFDRDGYEEIGIADEYTFDENGEMTDECEMENELLWMRVIGHPRHAWSRNAWLGISAENQERFDERTAEFSDIRLHAGRDSVLFASCEPLLGPIELRGAELDWIIAGGETGSKARPMNLDWARALRDQCREAGVPFFYKGAGTATMRKKDPEYLLLDGRVHHEMPNTQET</sequence>
<proteinExistence type="predicted"/>